<comment type="caution">
    <text evidence="4">The sequence shown here is derived from an EMBL/GenBank/DDBJ whole genome shotgun (WGS) entry which is preliminary data.</text>
</comment>
<dbReference type="InterPro" id="IPR013087">
    <property type="entry name" value="Znf_C2H2_type"/>
</dbReference>
<dbReference type="OrthoDB" id="8922241at2759"/>
<dbReference type="PROSITE" id="PS00028">
    <property type="entry name" value="ZINC_FINGER_C2H2_1"/>
    <property type="match status" value="1"/>
</dbReference>
<dbReference type="Gene3D" id="3.30.160.60">
    <property type="entry name" value="Classic Zinc Finger"/>
    <property type="match status" value="1"/>
</dbReference>
<evidence type="ECO:0000256" key="2">
    <source>
        <dbReference type="SAM" id="MobiDB-lite"/>
    </source>
</evidence>
<accession>A0A4S4LUW5</accession>
<organism evidence="4 5">
    <name type="scientific">Bondarzewia mesenterica</name>
    <dbReference type="NCBI Taxonomy" id="1095465"/>
    <lineage>
        <taxon>Eukaryota</taxon>
        <taxon>Fungi</taxon>
        <taxon>Dikarya</taxon>
        <taxon>Basidiomycota</taxon>
        <taxon>Agaricomycotina</taxon>
        <taxon>Agaricomycetes</taxon>
        <taxon>Russulales</taxon>
        <taxon>Bondarzewiaceae</taxon>
        <taxon>Bondarzewia</taxon>
    </lineage>
</organism>
<feature type="domain" description="C2H2-type" evidence="3">
    <location>
        <begin position="395"/>
        <end position="422"/>
    </location>
</feature>
<dbReference type="AlphaFoldDB" id="A0A4S4LUW5"/>
<reference evidence="4 5" key="1">
    <citation type="submission" date="2019-02" db="EMBL/GenBank/DDBJ databases">
        <title>Genome sequencing of the rare red list fungi Bondarzewia mesenterica.</title>
        <authorList>
            <person name="Buettner E."/>
            <person name="Kellner H."/>
        </authorList>
    </citation>
    <scope>NUCLEOTIDE SEQUENCE [LARGE SCALE GENOMIC DNA]</scope>
    <source>
        <strain evidence="4 5">DSM 108281</strain>
    </source>
</reference>
<feature type="compositionally biased region" description="Basic residues" evidence="2">
    <location>
        <begin position="344"/>
        <end position="359"/>
    </location>
</feature>
<evidence type="ECO:0000313" key="5">
    <source>
        <dbReference type="Proteomes" id="UP000310158"/>
    </source>
</evidence>
<sequence>MISPKPDFWVPDDFDWVMDYIARSQFRNTEQETTNFLAETTGSYNLGVGYGLPNDFNATSTSTVGHYQAPEQQSYHGLYQQPVAPSIELHCTPIEHGTTTPLTPPQTSISTAGHYRAPQQQPCHGFYRQPAAPSVELHRTSIEHGHQYATGIDAAIPRAYPLPLNVSSTRPSTYPIGSALGSHYSSSVPDSACGPPSNGSAHRIPRGIQPLVTSMPGPSQAVKPSTYAHTHAGCAPPAFAQTQNVSAHRSQPISRYVRDGKNRVSLPPPPIISHQLDMEDGSRKGKGVARTNLASQSEQRADTQAPTRNFHKSQEYEEGAFGNAPSSPSNVLKSQGGAEAPPPVKRRKTGNGVKAKRASPKPPKAWCMECGKGFGRTYDLQRHLDSVKAHGSPAFKCRYCDAWVSREDALLVHERIHIREDGGHGATTAAGRMEMTIVEG</sequence>
<name>A0A4S4LUW5_9AGAM</name>
<keyword evidence="1" id="KW-0862">Zinc</keyword>
<gene>
    <name evidence="4" type="ORF">EW146_g4673</name>
</gene>
<feature type="compositionally biased region" description="Polar residues" evidence="2">
    <location>
        <begin position="324"/>
        <end position="333"/>
    </location>
</feature>
<feature type="domain" description="C2H2-type" evidence="3">
    <location>
        <begin position="365"/>
        <end position="390"/>
    </location>
</feature>
<dbReference type="GO" id="GO:0008270">
    <property type="term" value="F:zinc ion binding"/>
    <property type="evidence" value="ECO:0007669"/>
    <property type="project" value="UniProtKB-KW"/>
</dbReference>
<keyword evidence="5" id="KW-1185">Reference proteome</keyword>
<evidence type="ECO:0000259" key="3">
    <source>
        <dbReference type="PROSITE" id="PS50157"/>
    </source>
</evidence>
<evidence type="ECO:0000313" key="4">
    <source>
        <dbReference type="EMBL" id="THH15877.1"/>
    </source>
</evidence>
<proteinExistence type="predicted"/>
<dbReference type="Proteomes" id="UP000310158">
    <property type="component" value="Unassembled WGS sequence"/>
</dbReference>
<dbReference type="PROSITE" id="PS50157">
    <property type="entry name" value="ZINC_FINGER_C2H2_2"/>
    <property type="match status" value="2"/>
</dbReference>
<keyword evidence="1" id="KW-0479">Metal-binding</keyword>
<dbReference type="InterPro" id="IPR036236">
    <property type="entry name" value="Znf_C2H2_sf"/>
</dbReference>
<feature type="compositionally biased region" description="Polar residues" evidence="2">
    <location>
        <begin position="292"/>
        <end position="307"/>
    </location>
</feature>
<protein>
    <recommendedName>
        <fullName evidence="3">C2H2-type domain-containing protein</fullName>
    </recommendedName>
</protein>
<keyword evidence="1" id="KW-0863">Zinc-finger</keyword>
<feature type="region of interest" description="Disordered" evidence="2">
    <location>
        <begin position="257"/>
        <end position="362"/>
    </location>
</feature>
<dbReference type="SMART" id="SM00355">
    <property type="entry name" value="ZnF_C2H2"/>
    <property type="match status" value="2"/>
</dbReference>
<evidence type="ECO:0000256" key="1">
    <source>
        <dbReference type="PROSITE-ProRule" id="PRU00042"/>
    </source>
</evidence>
<dbReference type="SUPFAM" id="SSF57667">
    <property type="entry name" value="beta-beta-alpha zinc fingers"/>
    <property type="match status" value="1"/>
</dbReference>
<dbReference type="EMBL" id="SGPL01000186">
    <property type="protein sequence ID" value="THH15877.1"/>
    <property type="molecule type" value="Genomic_DNA"/>
</dbReference>